<dbReference type="PANTHER" id="PTHR47972">
    <property type="entry name" value="KINESIN-LIKE PROTEIN KLP-3"/>
    <property type="match status" value="1"/>
</dbReference>
<dbReference type="InterPro" id="IPR027417">
    <property type="entry name" value="P-loop_NTPase"/>
</dbReference>
<evidence type="ECO:0000256" key="4">
    <source>
        <dbReference type="ARBA" id="ARBA00023175"/>
    </source>
</evidence>
<dbReference type="GO" id="GO:0003777">
    <property type="term" value="F:microtubule motor activity"/>
    <property type="evidence" value="ECO:0007669"/>
    <property type="project" value="InterPro"/>
</dbReference>
<dbReference type="PRINTS" id="PR00380">
    <property type="entry name" value="KINESINHEAVY"/>
</dbReference>
<dbReference type="EMBL" id="LGRX02018460">
    <property type="protein sequence ID" value="KAK3259782.1"/>
    <property type="molecule type" value="Genomic_DNA"/>
</dbReference>
<evidence type="ECO:0000313" key="9">
    <source>
        <dbReference type="Proteomes" id="UP001190700"/>
    </source>
</evidence>
<evidence type="ECO:0000256" key="5">
    <source>
        <dbReference type="PROSITE-ProRule" id="PRU00283"/>
    </source>
</evidence>
<dbReference type="Gene3D" id="3.40.850.10">
    <property type="entry name" value="Kinesin motor domain"/>
    <property type="match status" value="1"/>
</dbReference>
<dbReference type="PANTHER" id="PTHR47972:SF45">
    <property type="entry name" value="PROTEIN CLARET SEGREGATIONAL"/>
    <property type="match status" value="1"/>
</dbReference>
<dbReference type="GO" id="GO:0005874">
    <property type="term" value="C:microtubule"/>
    <property type="evidence" value="ECO:0007669"/>
    <property type="project" value="UniProtKB-KW"/>
</dbReference>
<keyword evidence="2 5" id="KW-0547">Nucleotide-binding</keyword>
<feature type="region of interest" description="Disordered" evidence="6">
    <location>
        <begin position="330"/>
        <end position="404"/>
    </location>
</feature>
<feature type="non-terminal residue" evidence="8">
    <location>
        <position position="1"/>
    </location>
</feature>
<protein>
    <recommendedName>
        <fullName evidence="7">Kinesin motor domain-containing protein</fullName>
    </recommendedName>
</protein>
<dbReference type="InterPro" id="IPR001752">
    <property type="entry name" value="Kinesin_motor_dom"/>
</dbReference>
<evidence type="ECO:0000256" key="6">
    <source>
        <dbReference type="SAM" id="MobiDB-lite"/>
    </source>
</evidence>
<feature type="domain" description="Kinesin motor" evidence="7">
    <location>
        <begin position="5"/>
        <end position="326"/>
    </location>
</feature>
<keyword evidence="9" id="KW-1185">Reference proteome</keyword>
<evidence type="ECO:0000256" key="2">
    <source>
        <dbReference type="ARBA" id="ARBA00022741"/>
    </source>
</evidence>
<comment type="caution">
    <text evidence="8">The sequence shown here is derived from an EMBL/GenBank/DDBJ whole genome shotgun (WGS) entry which is preliminary data.</text>
</comment>
<evidence type="ECO:0000256" key="3">
    <source>
        <dbReference type="ARBA" id="ARBA00022840"/>
    </source>
</evidence>
<dbReference type="Pfam" id="PF00225">
    <property type="entry name" value="Kinesin"/>
    <property type="match status" value="1"/>
</dbReference>
<accession>A0AAE0FHJ4</accession>
<evidence type="ECO:0000256" key="1">
    <source>
        <dbReference type="ARBA" id="ARBA00022701"/>
    </source>
</evidence>
<reference evidence="8 9" key="1">
    <citation type="journal article" date="2015" name="Genome Biol. Evol.">
        <title>Comparative Genomics of a Bacterivorous Green Alga Reveals Evolutionary Causalities and Consequences of Phago-Mixotrophic Mode of Nutrition.</title>
        <authorList>
            <person name="Burns J.A."/>
            <person name="Paasch A."/>
            <person name="Narechania A."/>
            <person name="Kim E."/>
        </authorList>
    </citation>
    <scope>NUCLEOTIDE SEQUENCE [LARGE SCALE GENOMIC DNA]</scope>
    <source>
        <strain evidence="8 9">PLY_AMNH</strain>
    </source>
</reference>
<proteinExistence type="inferred from homology"/>
<dbReference type="GO" id="GO:0007018">
    <property type="term" value="P:microtubule-based movement"/>
    <property type="evidence" value="ECO:0007669"/>
    <property type="project" value="InterPro"/>
</dbReference>
<gene>
    <name evidence="8" type="ORF">CYMTET_31231</name>
</gene>
<dbReference type="InterPro" id="IPR036961">
    <property type="entry name" value="Kinesin_motor_dom_sf"/>
</dbReference>
<dbReference type="SUPFAM" id="SSF52540">
    <property type="entry name" value="P-loop containing nucleoside triphosphate hydrolases"/>
    <property type="match status" value="1"/>
</dbReference>
<keyword evidence="1" id="KW-0493">Microtubule</keyword>
<dbReference type="GO" id="GO:0008017">
    <property type="term" value="F:microtubule binding"/>
    <property type="evidence" value="ECO:0007669"/>
    <property type="project" value="InterPro"/>
</dbReference>
<evidence type="ECO:0000313" key="8">
    <source>
        <dbReference type="EMBL" id="KAK3259782.1"/>
    </source>
</evidence>
<sequence length="404" mass="42832">DLRGSVRVFCRVRPMPSRAGGDPSTLTCQPDECSVHLNHDSKPHPFSFDRCFGPVANQEQVFNEVSDLVQSALDGYKVCLFSYGQTGAGKTHTMLGSGTGVERGVVPRSVDKILQEAKKQRAQGWEFSMEASYIEIYNENFRDLLSTGTALPANNAVQHQDGFTMVAGSVREPVDSVEAAAGLVRRANSARIVQATQMNAESSRSHTVFMLYIRGTHAETNTSLKGALNLVDLAGSERLARSGAEGDRAKEACSINKSLSCLGDVFAAIGSKSSHVPYRNSKLTYLLQPCLGGEGKTLMFVNLNPEPASSQESLCSLRFAAQVNACELGGGGRKGGAKRNVTSMSGPDPAEQVQEKPSKASATGKTSTLPGAAGKTSILPGGVKRKVGASSSSASQADKKVRSR</sequence>
<dbReference type="PROSITE" id="PS50067">
    <property type="entry name" value="KINESIN_MOTOR_2"/>
    <property type="match status" value="1"/>
</dbReference>
<dbReference type="Proteomes" id="UP001190700">
    <property type="component" value="Unassembled WGS sequence"/>
</dbReference>
<organism evidence="8 9">
    <name type="scientific">Cymbomonas tetramitiformis</name>
    <dbReference type="NCBI Taxonomy" id="36881"/>
    <lineage>
        <taxon>Eukaryota</taxon>
        <taxon>Viridiplantae</taxon>
        <taxon>Chlorophyta</taxon>
        <taxon>Pyramimonadophyceae</taxon>
        <taxon>Pyramimonadales</taxon>
        <taxon>Pyramimonadaceae</taxon>
        <taxon>Cymbomonas</taxon>
    </lineage>
</organism>
<feature type="binding site" evidence="5">
    <location>
        <begin position="84"/>
        <end position="91"/>
    </location>
    <ligand>
        <name>ATP</name>
        <dbReference type="ChEBI" id="CHEBI:30616"/>
    </ligand>
</feature>
<keyword evidence="3 5" id="KW-0067">ATP-binding</keyword>
<keyword evidence="4 5" id="KW-0505">Motor protein</keyword>
<name>A0AAE0FHJ4_9CHLO</name>
<feature type="compositionally biased region" description="Polar residues" evidence="6">
    <location>
        <begin position="360"/>
        <end position="369"/>
    </location>
</feature>
<dbReference type="SMART" id="SM00129">
    <property type="entry name" value="KISc"/>
    <property type="match status" value="1"/>
</dbReference>
<dbReference type="GO" id="GO:0005524">
    <property type="term" value="F:ATP binding"/>
    <property type="evidence" value="ECO:0007669"/>
    <property type="project" value="UniProtKB-UniRule"/>
</dbReference>
<dbReference type="InterPro" id="IPR027640">
    <property type="entry name" value="Kinesin-like_fam"/>
</dbReference>
<comment type="similarity">
    <text evidence="5">Belongs to the TRAFAC class myosin-kinesin ATPase superfamily. Kinesin family.</text>
</comment>
<dbReference type="AlphaFoldDB" id="A0AAE0FHJ4"/>
<evidence type="ECO:0000259" key="7">
    <source>
        <dbReference type="PROSITE" id="PS50067"/>
    </source>
</evidence>